<sequence>MDNLEVVFDIHISYIDKLLTDELDIISASIKSSHFYDQTTTKDIEFDDIYSFSAFLLNPGTGTILFEVLELGTELKEVLLIISSDAEYITVEFNFVETELSYEGVLDTMKCLHMLNYFQKLIQLYHIPSIKFGYEPAADKDMCLIKITKHTDLLQSVRNQWKLNRKGFNIE</sequence>
<name>A0AAX3LWS0_9BACL</name>
<evidence type="ECO:0000313" key="1">
    <source>
        <dbReference type="EMBL" id="WCT54429.1"/>
    </source>
</evidence>
<proteinExistence type="predicted"/>
<dbReference type="RefSeq" id="WP_273612949.1">
    <property type="nucleotide sequence ID" value="NZ_CP117416.1"/>
</dbReference>
<protein>
    <submittedName>
        <fullName evidence="1">Uncharacterized protein</fullName>
    </submittedName>
</protein>
<evidence type="ECO:0000313" key="2">
    <source>
        <dbReference type="Proteomes" id="UP001220509"/>
    </source>
</evidence>
<dbReference type="EMBL" id="CP117416">
    <property type="protein sequence ID" value="WCT54429.1"/>
    <property type="molecule type" value="Genomic_DNA"/>
</dbReference>
<organism evidence="1 2">
    <name type="scientific">Paenibacillus kyungheensis</name>
    <dbReference type="NCBI Taxonomy" id="1452732"/>
    <lineage>
        <taxon>Bacteria</taxon>
        <taxon>Bacillati</taxon>
        <taxon>Bacillota</taxon>
        <taxon>Bacilli</taxon>
        <taxon>Bacillales</taxon>
        <taxon>Paenibacillaceae</taxon>
        <taxon>Paenibacillus</taxon>
    </lineage>
</organism>
<reference evidence="1 2" key="1">
    <citation type="submission" date="2023-02" db="EMBL/GenBank/DDBJ databases">
        <title>Genome sequence of Paenibacillus kyungheensis KACC 18744.</title>
        <authorList>
            <person name="Kim S."/>
            <person name="Heo J."/>
            <person name="Kwon S.-W."/>
        </authorList>
    </citation>
    <scope>NUCLEOTIDE SEQUENCE [LARGE SCALE GENOMIC DNA]</scope>
    <source>
        <strain evidence="1 2">KACC 18744</strain>
    </source>
</reference>
<dbReference type="KEGG" id="pka:PQ456_14605"/>
<dbReference type="Proteomes" id="UP001220509">
    <property type="component" value="Chromosome"/>
</dbReference>
<gene>
    <name evidence="1" type="ORF">PQ456_14605</name>
</gene>
<dbReference type="AlphaFoldDB" id="A0AAX3LWS0"/>
<accession>A0AAX3LWS0</accession>
<keyword evidence="2" id="KW-1185">Reference proteome</keyword>